<reference evidence="2" key="2">
    <citation type="submission" date="2020-07" db="EMBL/GenBank/DDBJ databases">
        <authorList>
            <consortium name="NCBI Pathogen Detection Project"/>
        </authorList>
    </citation>
    <scope>NUCLEOTIDE SEQUENCE</scope>
    <source>
        <strain evidence="2">C25</strain>
    </source>
</reference>
<dbReference type="Proteomes" id="UP000855421">
    <property type="component" value="Unassembled WGS sequence"/>
</dbReference>
<feature type="domain" description="Tail spike" evidence="1">
    <location>
        <begin position="101"/>
        <end position="353"/>
    </location>
</feature>
<evidence type="ECO:0000313" key="3">
    <source>
        <dbReference type="Proteomes" id="UP000855421"/>
    </source>
</evidence>
<sequence length="792" mass="90433">MIQLYKQSNKNYNMNGDMILRPTEATIRMELNGLWEVNLVHPFDNKGRWRSIGIDDVIKVDLPWGDDLYYIYDIDDSSDDGVIINCKHIFFKLNKTYCKNINDTKNLYDVRPTNCNAKVALNTIFKGTNFVGESNITDTNTSYFIRKSILEAIVGNEDNSILNRWGGEIFLNKYTVTLNHRIGADHGVKCKYGNNSTSFKRNRNNEDIITRAIVVMYDGLILPEQYVDSPLINNYTEIYEGIVEFDDIKVKENPEDKEGFDTKEEAFEEARRRIKEVFKNDHIDLPKITFDVDMINKSNILKGISKDGYIVNLGDTITAEHEMLGIDIKTRAIAIEMDLLTQKYTNITLSNESLPKSSLVDSVNTIDKITTSNGGVKANTLEGIVDALKTKFGALRDIAQPQEVRAILFEDKIKGSRTYGALALGTSGIMIASKRLPDDSDWDWRTFIGGGYAYADELIGILRTVLITNMDKSFQIDLNKSGGAIFKNNGKVAIEIVNNMINLYNWMKEEDYIGGLMSLIDNKDPDKPVIALGNDFDSAMMLTYPLGNGKHSPYITFDKFGILGTTYPIMIYEESYFTKVARLFKAMFGEYELYNTSADELILKMKQGGKFFVTDNNFYSKFHVGEDSFSVLDFFKNSGSNDCWCGYNFFVDRNFHSNGDISCGGQKHRIVDTEHYGKIKMNAYETTECHFGDIGRDKLVNGKCIIRIDERFLETVNTNIQYEVKTWAYGNGNVWVETKDMYPQYVIVKGNNDIEFGYEIIAKQKGYENKRMEEYIKLKTLNIVRDKIIDNK</sequence>
<dbReference type="Pfam" id="PF06605">
    <property type="entry name" value="Prophage_tail"/>
    <property type="match status" value="1"/>
</dbReference>
<evidence type="ECO:0000259" key="1">
    <source>
        <dbReference type="Pfam" id="PF06605"/>
    </source>
</evidence>
<dbReference type="EMBL" id="DACTBT010000018">
    <property type="protein sequence ID" value="HAT4299062.1"/>
    <property type="molecule type" value="Genomic_DNA"/>
</dbReference>
<dbReference type="InterPro" id="IPR010572">
    <property type="entry name" value="Tail_dom"/>
</dbReference>
<gene>
    <name evidence="2" type="ORF">I9063_002447</name>
</gene>
<protein>
    <recommendedName>
        <fullName evidence="1">Tail spike domain-containing protein</fullName>
    </recommendedName>
</protein>
<name>A0AAN5NAW4_CLOPF</name>
<reference evidence="2" key="1">
    <citation type="journal article" date="2018" name="Genome Biol.">
        <title>SKESA: strategic k-mer extension for scrupulous assemblies.</title>
        <authorList>
            <person name="Souvorov A."/>
            <person name="Agarwala R."/>
            <person name="Lipman D.J."/>
        </authorList>
    </citation>
    <scope>NUCLEOTIDE SEQUENCE</scope>
    <source>
        <strain evidence="2">C25</strain>
    </source>
</reference>
<accession>A0AAN5NAW4</accession>
<organism evidence="2 3">
    <name type="scientific">Clostridium perfringens</name>
    <dbReference type="NCBI Taxonomy" id="1502"/>
    <lineage>
        <taxon>Bacteria</taxon>
        <taxon>Bacillati</taxon>
        <taxon>Bacillota</taxon>
        <taxon>Clostridia</taxon>
        <taxon>Eubacteriales</taxon>
        <taxon>Clostridiaceae</taxon>
        <taxon>Clostridium</taxon>
    </lineage>
</organism>
<dbReference type="InterPro" id="IPR007119">
    <property type="entry name" value="Phage_tail_spike_N"/>
</dbReference>
<evidence type="ECO:0000313" key="2">
    <source>
        <dbReference type="EMBL" id="HAT4299062.1"/>
    </source>
</evidence>
<comment type="caution">
    <text evidence="2">The sequence shown here is derived from an EMBL/GenBank/DDBJ whole genome shotgun (WGS) entry which is preliminary data.</text>
</comment>
<dbReference type="NCBIfam" id="TIGR01665">
    <property type="entry name" value="put_anti_recept"/>
    <property type="match status" value="1"/>
</dbReference>
<proteinExistence type="predicted"/>
<dbReference type="AlphaFoldDB" id="A0AAN5NAW4"/>